<dbReference type="GO" id="GO:0019877">
    <property type="term" value="P:diaminopimelate biosynthetic process"/>
    <property type="evidence" value="ECO:0007669"/>
    <property type="project" value="UniProtKB-KW"/>
</dbReference>
<evidence type="ECO:0000256" key="8">
    <source>
        <dbReference type="ARBA" id="ARBA00037922"/>
    </source>
</evidence>
<dbReference type="InterPro" id="IPR036291">
    <property type="entry name" value="NAD(P)-bd_dom_sf"/>
</dbReference>
<evidence type="ECO:0000256" key="7">
    <source>
        <dbReference type="ARBA" id="ARBA00023154"/>
    </source>
</evidence>
<dbReference type="EC" id="1.17.1.8" evidence="9"/>
<feature type="domain" description="Dihydrodipicolinate reductase N-terminal" evidence="12">
    <location>
        <begin position="21"/>
        <end position="92"/>
    </location>
</feature>
<dbReference type="SUPFAM" id="SSF55347">
    <property type="entry name" value="Glyceraldehyde-3-phosphate dehydrogenase-like, C-terminal domain"/>
    <property type="match status" value="1"/>
</dbReference>
<evidence type="ECO:0000256" key="2">
    <source>
        <dbReference type="ARBA" id="ARBA00022605"/>
    </source>
</evidence>
<evidence type="ECO:0000256" key="9">
    <source>
        <dbReference type="ARBA" id="ARBA00038983"/>
    </source>
</evidence>
<dbReference type="SUPFAM" id="SSF51735">
    <property type="entry name" value="NAD(P)-binding Rossmann-fold domains"/>
    <property type="match status" value="1"/>
</dbReference>
<keyword evidence="6" id="KW-0520">NAD</keyword>
<dbReference type="PANTHER" id="PTHR20836:SF0">
    <property type="entry name" value="4-HYDROXY-TETRAHYDRODIPICOLINATE REDUCTASE 1, CHLOROPLASTIC-RELATED"/>
    <property type="match status" value="1"/>
</dbReference>
<keyword evidence="7" id="KW-0457">Lysine biosynthesis</keyword>
<accession>A0A5J6VJU2</accession>
<dbReference type="Pfam" id="PF01113">
    <property type="entry name" value="DapB_N"/>
    <property type="match status" value="1"/>
</dbReference>
<evidence type="ECO:0000256" key="11">
    <source>
        <dbReference type="ARBA" id="ARBA00049396"/>
    </source>
</evidence>
<keyword evidence="5" id="KW-0560">Oxidoreductase</keyword>
<comment type="similarity">
    <text evidence="1">Belongs to the DapB family.</text>
</comment>
<comment type="catalytic activity">
    <reaction evidence="11">
        <text>(S)-2,3,4,5-tetrahydrodipicolinate + NAD(+) + H2O = (2S,4S)-4-hydroxy-2,3,4,5-tetrahydrodipicolinate + NADH + H(+)</text>
        <dbReference type="Rhea" id="RHEA:35323"/>
        <dbReference type="ChEBI" id="CHEBI:15377"/>
        <dbReference type="ChEBI" id="CHEBI:15378"/>
        <dbReference type="ChEBI" id="CHEBI:16845"/>
        <dbReference type="ChEBI" id="CHEBI:57540"/>
        <dbReference type="ChEBI" id="CHEBI:57945"/>
        <dbReference type="ChEBI" id="CHEBI:67139"/>
        <dbReference type="EC" id="1.17.1.8"/>
    </reaction>
</comment>
<dbReference type="PANTHER" id="PTHR20836">
    <property type="entry name" value="DIHYDRODIPICOLINATE REDUCTASE"/>
    <property type="match status" value="1"/>
</dbReference>
<reference evidence="14" key="1">
    <citation type="journal article" date="2019" name="Philos. Trans. R. Soc. Lond., B, Biol. Sci.">
        <title>Targeted metagenomic recovery of four divergent viruses reveals shared and distinctive characteristics of giant viruses of marine eukaryotes.</title>
        <authorList>
            <person name="Needham D.M."/>
            <person name="Poirier C."/>
            <person name="Hehenberger E."/>
            <person name="Jimenez V."/>
            <person name="Swalwell J.E."/>
            <person name="Santoro A.E."/>
            <person name="Worden A.Z."/>
        </authorList>
    </citation>
    <scope>NUCLEOTIDE SEQUENCE</scope>
    <source>
        <strain evidence="14">OPacV-662</strain>
    </source>
</reference>
<keyword evidence="3" id="KW-0521">NADP</keyword>
<sequence length="201" mass="22634">MSFKTIITRNQKHIYINGATGKLGSIIYKNAKTYKPKSNVVIDVSSPTGLKNLLKYSYIPKIPLVIGTTGDLPMEEIKEYSNCAPVAICPNFSKGNLLLQKLCKVIPTKDWDIEMMEIHHKLKKDSPSGTAKQLCSLFGLDYKQVHCLRMNDILGEHTIYLASKGERIEIKHTVSSRDVFSDGALKVADWIIKQKNGLYYI</sequence>
<evidence type="ECO:0000313" key="14">
    <source>
        <dbReference type="EMBL" id="QFG74154.1"/>
    </source>
</evidence>
<evidence type="ECO:0000256" key="6">
    <source>
        <dbReference type="ARBA" id="ARBA00023027"/>
    </source>
</evidence>
<evidence type="ECO:0000259" key="13">
    <source>
        <dbReference type="Pfam" id="PF05173"/>
    </source>
</evidence>
<feature type="domain" description="Dihydrodipicolinate reductase C-terminal" evidence="13">
    <location>
        <begin position="98"/>
        <end position="199"/>
    </location>
</feature>
<protein>
    <recommendedName>
        <fullName evidence="9">4-hydroxy-tetrahydrodipicolinate reductase</fullName>
        <ecNumber evidence="9">1.17.1.8</ecNumber>
    </recommendedName>
</protein>
<dbReference type="EMBL" id="MN448281">
    <property type="protein sequence ID" value="QFG74154.1"/>
    <property type="molecule type" value="Genomic_DNA"/>
</dbReference>
<proteinExistence type="inferred from homology"/>
<evidence type="ECO:0000256" key="4">
    <source>
        <dbReference type="ARBA" id="ARBA00022915"/>
    </source>
</evidence>
<dbReference type="Pfam" id="PF05173">
    <property type="entry name" value="DapB_C"/>
    <property type="match status" value="1"/>
</dbReference>
<evidence type="ECO:0000256" key="5">
    <source>
        <dbReference type="ARBA" id="ARBA00023002"/>
    </source>
</evidence>
<dbReference type="InterPro" id="IPR022663">
    <property type="entry name" value="DapB_C"/>
</dbReference>
<evidence type="ECO:0000259" key="12">
    <source>
        <dbReference type="Pfam" id="PF01113"/>
    </source>
</evidence>
<comment type="catalytic activity">
    <reaction evidence="10">
        <text>(S)-2,3,4,5-tetrahydrodipicolinate + NADP(+) + H2O = (2S,4S)-4-hydroxy-2,3,4,5-tetrahydrodipicolinate + NADPH + H(+)</text>
        <dbReference type="Rhea" id="RHEA:35331"/>
        <dbReference type="ChEBI" id="CHEBI:15377"/>
        <dbReference type="ChEBI" id="CHEBI:15378"/>
        <dbReference type="ChEBI" id="CHEBI:16845"/>
        <dbReference type="ChEBI" id="CHEBI:57783"/>
        <dbReference type="ChEBI" id="CHEBI:58349"/>
        <dbReference type="ChEBI" id="CHEBI:67139"/>
        <dbReference type="EC" id="1.17.1.8"/>
    </reaction>
</comment>
<comment type="pathway">
    <text evidence="8">Amino-acid biosynthesis; L-lysine biosynthesis via DAP pathway; (S)-tetrahydrodipicolinate from L-aspartate: step 4/4.</text>
</comment>
<keyword evidence="4" id="KW-0220">Diaminopimelate biosynthesis</keyword>
<dbReference type="GO" id="GO:0009089">
    <property type="term" value="P:lysine biosynthetic process via diaminopimelate"/>
    <property type="evidence" value="ECO:0007669"/>
    <property type="project" value="InterPro"/>
</dbReference>
<evidence type="ECO:0000256" key="1">
    <source>
        <dbReference type="ARBA" id="ARBA00006642"/>
    </source>
</evidence>
<name>A0A5J6VJU2_9VIRU</name>
<dbReference type="InterPro" id="IPR023940">
    <property type="entry name" value="DHDPR_bac"/>
</dbReference>
<dbReference type="Gene3D" id="3.40.50.720">
    <property type="entry name" value="NAD(P)-binding Rossmann-like Domain"/>
    <property type="match status" value="2"/>
</dbReference>
<evidence type="ECO:0000256" key="3">
    <source>
        <dbReference type="ARBA" id="ARBA00022857"/>
    </source>
</evidence>
<keyword evidence="2" id="KW-0028">Amino-acid biosynthesis</keyword>
<organism evidence="14">
    <name type="scientific">Megaviridae environmental sample</name>
    <dbReference type="NCBI Taxonomy" id="1737588"/>
    <lineage>
        <taxon>Viruses</taxon>
        <taxon>Varidnaviria</taxon>
        <taxon>Bamfordvirae</taxon>
        <taxon>Nucleocytoviricota</taxon>
        <taxon>Megaviricetes</taxon>
        <taxon>Imitervirales</taxon>
        <taxon>Mimiviridae</taxon>
        <taxon>environmental samples</taxon>
    </lineage>
</organism>
<dbReference type="GO" id="GO:0008839">
    <property type="term" value="F:4-hydroxy-tetrahydrodipicolinate reductase"/>
    <property type="evidence" value="ECO:0007669"/>
    <property type="project" value="UniProtKB-EC"/>
</dbReference>
<evidence type="ECO:0000256" key="10">
    <source>
        <dbReference type="ARBA" id="ARBA00049080"/>
    </source>
</evidence>
<dbReference type="InterPro" id="IPR000846">
    <property type="entry name" value="DapB_N"/>
</dbReference>